<dbReference type="Proteomes" id="UP000316167">
    <property type="component" value="Unassembled WGS sequence"/>
</dbReference>
<accession>A0A562SJM2</accession>
<comment type="caution">
    <text evidence="1">The sequence shown here is derived from an EMBL/GenBank/DDBJ whole genome shotgun (WGS) entry which is preliminary data.</text>
</comment>
<keyword evidence="2" id="KW-1185">Reference proteome</keyword>
<dbReference type="AlphaFoldDB" id="A0A562SJM2"/>
<organism evidence="1 2">
    <name type="scientific">Lacibacter cauensis</name>
    <dbReference type="NCBI Taxonomy" id="510947"/>
    <lineage>
        <taxon>Bacteria</taxon>
        <taxon>Pseudomonadati</taxon>
        <taxon>Bacteroidota</taxon>
        <taxon>Chitinophagia</taxon>
        <taxon>Chitinophagales</taxon>
        <taxon>Chitinophagaceae</taxon>
        <taxon>Lacibacter</taxon>
    </lineage>
</organism>
<sequence length="269" mass="29448">MGDLRTRNANRWANYVSFFPVWGKHAASAIRQNALSKNQQEQANAINPIDPTYQTSPFAQEQLDTARQSLNARMPGAATQENNLYRSQANSMMNLARAANPQQLIAAAGAVQNNTENALNNLAVQEAQYRTSMLGNLNNALQVMTGENDKIYGDQLRKFDRDFNYKQGLLNSAEQNRANVSESISNGVTSIANTVLQFAGNGGFNKQPQQTLQPVSANPMSSFNPANIGSPLNTAPQGTGNIYGRRFSPSVSWFTPPQANYTPTIYGRP</sequence>
<reference evidence="1 2" key="1">
    <citation type="journal article" date="2015" name="Stand. Genomic Sci.">
        <title>Genomic Encyclopedia of Bacterial and Archaeal Type Strains, Phase III: the genomes of soil and plant-associated and newly described type strains.</title>
        <authorList>
            <person name="Whitman W.B."/>
            <person name="Woyke T."/>
            <person name="Klenk H.P."/>
            <person name="Zhou Y."/>
            <person name="Lilburn T.G."/>
            <person name="Beck B.J."/>
            <person name="De Vos P."/>
            <person name="Vandamme P."/>
            <person name="Eisen J.A."/>
            <person name="Garrity G."/>
            <person name="Hugenholtz P."/>
            <person name="Kyrpides N.C."/>
        </authorList>
    </citation>
    <scope>NUCLEOTIDE SEQUENCE [LARGE SCALE GENOMIC DNA]</scope>
    <source>
        <strain evidence="1 2">CGMCC 1.7271</strain>
    </source>
</reference>
<dbReference type="EMBL" id="VLLE01000004">
    <property type="protein sequence ID" value="TWI81184.1"/>
    <property type="molecule type" value="Genomic_DNA"/>
</dbReference>
<dbReference type="RefSeq" id="WP_144886390.1">
    <property type="nucleotide sequence ID" value="NZ_VLLE01000004.1"/>
</dbReference>
<evidence type="ECO:0000313" key="2">
    <source>
        <dbReference type="Proteomes" id="UP000316167"/>
    </source>
</evidence>
<evidence type="ECO:0000313" key="1">
    <source>
        <dbReference type="EMBL" id="TWI81184.1"/>
    </source>
</evidence>
<proteinExistence type="predicted"/>
<protein>
    <submittedName>
        <fullName evidence="1">Uncharacterized protein</fullName>
    </submittedName>
</protein>
<gene>
    <name evidence="1" type="ORF">IQ13_2200</name>
</gene>
<name>A0A562SJM2_9BACT</name>